<feature type="domain" description="Vacuolar import/degradation Vid27 C-terminal" evidence="1">
    <location>
        <begin position="84"/>
        <end position="329"/>
    </location>
</feature>
<dbReference type="PANTHER" id="PTHR31913">
    <property type="entry name" value="VACUOLAR IMPORT AND DEGRADATION PROTEIN 27"/>
    <property type="match status" value="1"/>
</dbReference>
<proteinExistence type="predicted"/>
<evidence type="ECO:0000259" key="1">
    <source>
        <dbReference type="Pfam" id="PF08553"/>
    </source>
</evidence>
<organism evidence="2">
    <name type="scientific">Trypanosoma vivax (strain Y486)</name>
    <dbReference type="NCBI Taxonomy" id="1055687"/>
    <lineage>
        <taxon>Eukaryota</taxon>
        <taxon>Discoba</taxon>
        <taxon>Euglenozoa</taxon>
        <taxon>Kinetoplastea</taxon>
        <taxon>Metakinetoplastina</taxon>
        <taxon>Trypanosomatida</taxon>
        <taxon>Trypanosomatidae</taxon>
        <taxon>Trypanosoma</taxon>
        <taxon>Duttonella</taxon>
    </lineage>
</organism>
<reference evidence="2" key="1">
    <citation type="journal article" date="2012" name="Proc. Natl. Acad. Sci. U.S.A.">
        <title>Antigenic diversity is generated by distinct evolutionary mechanisms in African trypanosome species.</title>
        <authorList>
            <person name="Jackson A.P."/>
            <person name="Berry A."/>
            <person name="Aslett M."/>
            <person name="Allison H.C."/>
            <person name="Burton P."/>
            <person name="Vavrova-Anderson J."/>
            <person name="Brown R."/>
            <person name="Browne H."/>
            <person name="Corton N."/>
            <person name="Hauser H."/>
            <person name="Gamble J."/>
            <person name="Gilderthorp R."/>
            <person name="Marcello L."/>
            <person name="McQuillan J."/>
            <person name="Otto T.D."/>
            <person name="Quail M.A."/>
            <person name="Sanders M.J."/>
            <person name="van Tonder A."/>
            <person name="Ginger M.L."/>
            <person name="Field M.C."/>
            <person name="Barry J.D."/>
            <person name="Hertz-Fowler C."/>
            <person name="Berriman M."/>
        </authorList>
    </citation>
    <scope>NUCLEOTIDE SEQUENCE</scope>
    <source>
        <strain evidence="2">Y486</strain>
    </source>
</reference>
<dbReference type="InterPro" id="IPR040458">
    <property type="entry name" value="Vid27"/>
</dbReference>
<dbReference type="GO" id="GO:0005737">
    <property type="term" value="C:cytoplasm"/>
    <property type="evidence" value="ECO:0007669"/>
    <property type="project" value="TreeGrafter"/>
</dbReference>
<dbReference type="SUPFAM" id="SSF50978">
    <property type="entry name" value="WD40 repeat-like"/>
    <property type="match status" value="1"/>
</dbReference>
<dbReference type="Pfam" id="PF08553">
    <property type="entry name" value="VID27"/>
    <property type="match status" value="1"/>
</dbReference>
<dbReference type="PANTHER" id="PTHR31913:SF0">
    <property type="entry name" value="VACUOLAR IMPORT AND DEGRADATION PROTEIN 27"/>
    <property type="match status" value="1"/>
</dbReference>
<protein>
    <recommendedName>
        <fullName evidence="1">Vacuolar import/degradation Vid27 C-terminal domain-containing protein</fullName>
    </recommendedName>
</protein>
<dbReference type="EMBL" id="HE573024">
    <property type="protein sequence ID" value="CCC49420.1"/>
    <property type="molecule type" value="Genomic_DNA"/>
</dbReference>
<dbReference type="GO" id="GO:0005634">
    <property type="term" value="C:nucleus"/>
    <property type="evidence" value="ECO:0007669"/>
    <property type="project" value="TreeGrafter"/>
</dbReference>
<dbReference type="InterPro" id="IPR036322">
    <property type="entry name" value="WD40_repeat_dom_sf"/>
</dbReference>
<dbReference type="InterPro" id="IPR013863">
    <property type="entry name" value="VID27_C"/>
</dbReference>
<evidence type="ECO:0000313" key="2">
    <source>
        <dbReference type="EMBL" id="CCC49420.1"/>
    </source>
</evidence>
<gene>
    <name evidence="2" type="ORF">TVY486_0800280</name>
</gene>
<dbReference type="VEuPathDB" id="TriTrypDB:TvY486_0800280"/>
<dbReference type="AlphaFoldDB" id="G0U023"/>
<sequence>MMLGAIKQSKLGVDMDRETKRKVGSGNVCHSPGKSCVATARCVIKKTYLHTFSFDSDGFEDGEAQCACLHDVKKCSAMLLDDAEKRTLVLSSGNSQLHEVDLERGCVVRQLGMPECVTAITYGAHVPRPEPVYTCLTVKAVFNEDLRMPYRRSTVSKSECVVTWCSPATRKGTLNCHATSSCGHLVTGDSWGVVRLCTAWPSSCCPGGECGLEEMRILLEARTPILDVDVTADGKYALATTRACLFFLRTYDIENGCSYVRRSGKGSSELKPLRLQPTNEQANLLGGTDKLNFTSGKFDRYGVGQEVCITACGGKLICTWDFETVISAMEKGLNACQPHGFWVGKRVREVSAPTAHNVMYLTDDDIRMAPLICRSY</sequence>
<name>G0U023_TRYVY</name>
<accession>G0U023</accession>